<dbReference type="Proteomes" id="UP000626109">
    <property type="component" value="Unassembled WGS sequence"/>
</dbReference>
<dbReference type="SUPFAM" id="SSF48371">
    <property type="entry name" value="ARM repeat"/>
    <property type="match status" value="1"/>
</dbReference>
<evidence type="ECO:0000313" key="3">
    <source>
        <dbReference type="EMBL" id="CAE8639895.1"/>
    </source>
</evidence>
<dbReference type="PANTHER" id="PTHR22895:SF0">
    <property type="entry name" value="ARMADILLO REPEAT-CONTAINING PROTEIN 6"/>
    <property type="match status" value="1"/>
</dbReference>
<dbReference type="InterPro" id="IPR011989">
    <property type="entry name" value="ARM-like"/>
</dbReference>
<comment type="caution">
    <text evidence="3">The sequence shown here is derived from an EMBL/GenBank/DDBJ whole genome shotgun (WGS) entry which is preliminary data.</text>
</comment>
<dbReference type="PANTHER" id="PTHR22895">
    <property type="entry name" value="ARMADILLO REPEAT-CONTAINING PROTEIN 6"/>
    <property type="match status" value="1"/>
</dbReference>
<dbReference type="SMART" id="SM00185">
    <property type="entry name" value="ARM"/>
    <property type="match status" value="4"/>
</dbReference>
<dbReference type="Pfam" id="PF02622">
    <property type="entry name" value="DUF179"/>
    <property type="match status" value="1"/>
</dbReference>
<reference evidence="3" key="1">
    <citation type="submission" date="2021-02" db="EMBL/GenBank/DDBJ databases">
        <authorList>
            <person name="Dougan E. K."/>
            <person name="Rhodes N."/>
            <person name="Thang M."/>
            <person name="Chan C."/>
        </authorList>
    </citation>
    <scope>NUCLEOTIDE SEQUENCE</scope>
</reference>
<dbReference type="PROSITE" id="PS50176">
    <property type="entry name" value="ARM_REPEAT"/>
    <property type="match status" value="2"/>
</dbReference>
<evidence type="ECO:0000313" key="4">
    <source>
        <dbReference type="Proteomes" id="UP000626109"/>
    </source>
</evidence>
<name>A0A813HNM9_POLGL</name>
<accession>A0A813HNM9</accession>
<evidence type="ECO:0000256" key="2">
    <source>
        <dbReference type="PROSITE-ProRule" id="PRU00259"/>
    </source>
</evidence>
<sequence length="406" mass="43894">MGLMLNRPTPKVAKLGNVELNVWYGGPCHGLDLPTSQQWSYCLHTRPDLAESDFVEPMIRGVFLAPILRVFDYVAQGRAKPEEFMLVVGHCGWEAGQLQRELDDGGTWTMAAADVESLIRQMPPRQAALSRSRRFRGRAALGCGLPMWRQLQQRVSNATGGGMLDRHGDAALRDWVQSSFGPTGSAMRIPDPAQEPGVEELVQKVLSLMTADSGSAFTQEQGCEALRNLVVDDATRSLVAEKGGIQAVMRAIRAHRSEPGVQGHCFGTLTHLAASVANRKVISSFGGLSEVLSAMDFHRSSALVQYKACAVLANFAASASEQLEVASLGGVEAALRAMQQHPTEKEVQDYCCGTLYNLAAISQNRLKIMSLGGIQAVERAMLEHPGADSVQRVGVGLLSVLRKEST</sequence>
<dbReference type="InterPro" id="IPR000225">
    <property type="entry name" value="Armadillo"/>
</dbReference>
<dbReference type="InterPro" id="IPR016024">
    <property type="entry name" value="ARM-type_fold"/>
</dbReference>
<dbReference type="Gene3D" id="1.25.10.10">
    <property type="entry name" value="Leucine-rich Repeat Variant"/>
    <property type="match status" value="1"/>
</dbReference>
<evidence type="ECO:0000256" key="1">
    <source>
        <dbReference type="ARBA" id="ARBA00022737"/>
    </source>
</evidence>
<dbReference type="SUPFAM" id="SSF143456">
    <property type="entry name" value="VC0467-like"/>
    <property type="match status" value="1"/>
</dbReference>
<proteinExistence type="predicted"/>
<dbReference type="InterPro" id="IPR003774">
    <property type="entry name" value="AlgH-like"/>
</dbReference>
<protein>
    <submittedName>
        <fullName evidence="3">Uncharacterized protein</fullName>
    </submittedName>
</protein>
<feature type="repeat" description="ARM" evidence="2">
    <location>
        <begin position="243"/>
        <end position="287"/>
    </location>
</feature>
<gene>
    <name evidence="3" type="ORF">PGLA2088_LOCUS2013</name>
</gene>
<keyword evidence="1" id="KW-0677">Repeat</keyword>
<dbReference type="Gene3D" id="3.40.1740.10">
    <property type="entry name" value="VC0467-like"/>
    <property type="match status" value="1"/>
</dbReference>
<dbReference type="AlphaFoldDB" id="A0A813HNM9"/>
<feature type="repeat" description="ARM" evidence="2">
    <location>
        <begin position="329"/>
        <end position="373"/>
    </location>
</feature>
<organism evidence="3 4">
    <name type="scientific">Polarella glacialis</name>
    <name type="common">Dinoflagellate</name>
    <dbReference type="NCBI Taxonomy" id="89957"/>
    <lineage>
        <taxon>Eukaryota</taxon>
        <taxon>Sar</taxon>
        <taxon>Alveolata</taxon>
        <taxon>Dinophyceae</taxon>
        <taxon>Suessiales</taxon>
        <taxon>Suessiaceae</taxon>
        <taxon>Polarella</taxon>
    </lineage>
</organism>
<dbReference type="EMBL" id="CAJNNW010001614">
    <property type="protein sequence ID" value="CAE8639895.1"/>
    <property type="molecule type" value="Genomic_DNA"/>
</dbReference>